<keyword evidence="3 11" id="KW-0808">Transferase</keyword>
<evidence type="ECO:0000256" key="5">
    <source>
        <dbReference type="ARBA" id="ARBA00022813"/>
    </source>
</evidence>
<dbReference type="Pfam" id="PF02675">
    <property type="entry name" value="AdoMet_dc"/>
    <property type="match status" value="1"/>
</dbReference>
<dbReference type="GO" id="GO:0016740">
    <property type="term" value="F:transferase activity"/>
    <property type="evidence" value="ECO:0007669"/>
    <property type="project" value="UniProtKB-UniRule"/>
</dbReference>
<dbReference type="InterPro" id="IPR001045">
    <property type="entry name" value="Spermi_synthase"/>
</dbReference>
<evidence type="ECO:0000256" key="11">
    <source>
        <dbReference type="PROSITE-ProRule" id="PRU00354"/>
    </source>
</evidence>
<gene>
    <name evidence="14" type="ORF">SEMRO_1358_G265880.1</name>
</gene>
<keyword evidence="10" id="KW-0670">Pyruvate</keyword>
<evidence type="ECO:0000256" key="3">
    <source>
        <dbReference type="ARBA" id="ARBA00022679"/>
    </source>
</evidence>
<keyword evidence="9" id="KW-0704">Schiff base</keyword>
<reference evidence="14" key="1">
    <citation type="submission" date="2020-06" db="EMBL/GenBank/DDBJ databases">
        <authorList>
            <consortium name="Plant Systems Biology data submission"/>
        </authorList>
    </citation>
    <scope>NUCLEOTIDE SEQUENCE</scope>
    <source>
        <strain evidence="14">D6</strain>
    </source>
</reference>
<evidence type="ECO:0000256" key="7">
    <source>
        <dbReference type="ARBA" id="ARBA00023145"/>
    </source>
</evidence>
<feature type="domain" description="PABS" evidence="13">
    <location>
        <begin position="212"/>
        <end position="512"/>
    </location>
</feature>
<evidence type="ECO:0000256" key="9">
    <source>
        <dbReference type="ARBA" id="ARBA00023270"/>
    </source>
</evidence>
<keyword evidence="6 11" id="KW-0620">Polyamine biosynthesis</keyword>
<evidence type="ECO:0000256" key="1">
    <source>
        <dbReference type="ARBA" id="ARBA00001928"/>
    </source>
</evidence>
<dbReference type="InterPro" id="IPR003826">
    <property type="entry name" value="AdoMetDC_fam_prok"/>
</dbReference>
<dbReference type="EMBL" id="CAICTM010001356">
    <property type="protein sequence ID" value="CAB9522934.1"/>
    <property type="molecule type" value="Genomic_DNA"/>
</dbReference>
<dbReference type="Gene3D" id="3.40.50.150">
    <property type="entry name" value="Vaccinia Virus protein VP39"/>
    <property type="match status" value="1"/>
</dbReference>
<sequence length="749" mass="83604">MAETKKAEAAAVAVPEGACAVDIRIFLLTITLSMSIAFWVGISVHLPFNSLGQRPSTVPAALEIEEPEIRTLELSPADYDMTDAHSPSGQHLLVDIQGIEAAFLDSEERLADAMVRTVHGAGLTMLSYHCHKLDPAGISCVGVLLESHISFHTWPEEGVITLDLFTCGPNPLLPVVPVIERLFGIQRSADEEVRVKWSHELRGFRKEDEKRTNYLDNFSDLSLWLLSPLELVSKTQVYSNITKYQRVDIWDFVEEADLPSYADGLKHNLPDGDERWEQPDLYTPDRILFLDGTIQSLYSAEATYHEALVHPAMFAHNAPKHVGVLGGGEGATIREVLKHKTVQSVTMIEIDEELIEISRQHLPQMSDCSDLVGRSDNCFDDQAIKVVTDNAVAYFHARHGPNRPIKYAPKPFDVLIVDALDPEDDVMFAKDLYADDVFLSAVLRSMSDDGVLMIQIGTAADLLDPKADIGVYQIRERMFNLFEEHPDVAAMFVFEEPESGFLEPHSFLVVCKDNRCRNKWNARSDAVDYEIYKRIVPTNSGQPALKYYDGAVQHGYQIPPKAWESVYCRREPAPFECSFVSLDFASEIHELRLNGEGSFRIELQKNEDGEVVDASVIANVDIPKGSFIMPDDLSKPLILGAHNVNAINTHDNSPTFKDLAAFIESWGHKSFAEGTDTRILEVGASTLIRKVHAGDINVGKWVPTHPSGKRPPYSPVYDRHPISFEVFLVALDDIPSGTELTRSVDDWTT</sequence>
<dbReference type="InterPro" id="IPR017716">
    <property type="entry name" value="S-AdoMet_deCOase_pro-enz"/>
</dbReference>
<dbReference type="PANTHER" id="PTHR43317:SF3">
    <property type="entry name" value="BLR2883 PROTEIN"/>
    <property type="match status" value="1"/>
</dbReference>
<evidence type="ECO:0000256" key="8">
    <source>
        <dbReference type="ARBA" id="ARBA00023239"/>
    </source>
</evidence>
<keyword evidence="12" id="KW-0812">Transmembrane</keyword>
<name>A0A9N8EPR3_9STRA</name>
<dbReference type="GO" id="GO:0004014">
    <property type="term" value="F:adenosylmethionine decarboxylase activity"/>
    <property type="evidence" value="ECO:0007669"/>
    <property type="project" value="InterPro"/>
</dbReference>
<feature type="active site" description="Proton acceptor" evidence="11">
    <location>
        <position position="418"/>
    </location>
</feature>
<evidence type="ECO:0000256" key="10">
    <source>
        <dbReference type="ARBA" id="ARBA00023317"/>
    </source>
</evidence>
<feature type="transmembrane region" description="Helical" evidence="12">
    <location>
        <begin position="25"/>
        <end position="48"/>
    </location>
</feature>
<dbReference type="HAMAP" id="MF_00198">
    <property type="entry name" value="Spermidine_synth"/>
    <property type="match status" value="1"/>
</dbReference>
<comment type="similarity">
    <text evidence="2">Belongs to the spermidine/spermine synthase family.</text>
</comment>
<evidence type="ECO:0000259" key="13">
    <source>
        <dbReference type="PROSITE" id="PS51006"/>
    </source>
</evidence>
<dbReference type="InterPro" id="IPR030374">
    <property type="entry name" value="PABS"/>
</dbReference>
<dbReference type="InterPro" id="IPR016067">
    <property type="entry name" value="S-AdoMet_deCO2ase_core"/>
</dbReference>
<protein>
    <submittedName>
        <fullName evidence="14">Polyamine aminopropyltransferase</fullName>
    </submittedName>
</protein>
<dbReference type="NCBIfam" id="TIGR03330">
    <property type="entry name" value="SAM_DCase_Bsu"/>
    <property type="match status" value="1"/>
</dbReference>
<dbReference type="InterPro" id="IPR029063">
    <property type="entry name" value="SAM-dependent_MTases_sf"/>
</dbReference>
<evidence type="ECO:0000256" key="2">
    <source>
        <dbReference type="ARBA" id="ARBA00007867"/>
    </source>
</evidence>
<evidence type="ECO:0000313" key="14">
    <source>
        <dbReference type="EMBL" id="CAB9522934.1"/>
    </source>
</evidence>
<comment type="caution">
    <text evidence="14">The sequence shown here is derived from an EMBL/GenBank/DDBJ whole genome shotgun (WGS) entry which is preliminary data.</text>
</comment>
<dbReference type="SUPFAM" id="SSF53335">
    <property type="entry name" value="S-adenosyl-L-methionine-dependent methyltransferases"/>
    <property type="match status" value="1"/>
</dbReference>
<accession>A0A9N8EPR3</accession>
<keyword evidence="4" id="KW-0210">Decarboxylase</keyword>
<organism evidence="14 15">
    <name type="scientific">Seminavis robusta</name>
    <dbReference type="NCBI Taxonomy" id="568900"/>
    <lineage>
        <taxon>Eukaryota</taxon>
        <taxon>Sar</taxon>
        <taxon>Stramenopiles</taxon>
        <taxon>Ochrophyta</taxon>
        <taxon>Bacillariophyta</taxon>
        <taxon>Bacillariophyceae</taxon>
        <taxon>Bacillariophycidae</taxon>
        <taxon>Naviculales</taxon>
        <taxon>Naviculaceae</taxon>
        <taxon>Seminavis</taxon>
    </lineage>
</organism>
<evidence type="ECO:0000256" key="4">
    <source>
        <dbReference type="ARBA" id="ARBA00022793"/>
    </source>
</evidence>
<keyword evidence="12" id="KW-0472">Membrane</keyword>
<proteinExistence type="inferred from homology"/>
<dbReference type="PROSITE" id="PS51006">
    <property type="entry name" value="PABS_2"/>
    <property type="match status" value="1"/>
</dbReference>
<dbReference type="Gene3D" id="3.60.90.10">
    <property type="entry name" value="S-adenosylmethionine decarboxylase"/>
    <property type="match status" value="1"/>
</dbReference>
<comment type="cofactor">
    <cofactor evidence="1">
        <name>pyruvate</name>
        <dbReference type="ChEBI" id="CHEBI:15361"/>
    </cofactor>
</comment>
<dbReference type="OrthoDB" id="38125at2759"/>
<dbReference type="Proteomes" id="UP001153069">
    <property type="component" value="Unassembled WGS sequence"/>
</dbReference>
<dbReference type="GO" id="GO:0008295">
    <property type="term" value="P:spermidine biosynthetic process"/>
    <property type="evidence" value="ECO:0007669"/>
    <property type="project" value="InterPro"/>
</dbReference>
<keyword evidence="5" id="KW-0068">Autocatalytic cleavage</keyword>
<dbReference type="AlphaFoldDB" id="A0A9N8EPR3"/>
<evidence type="ECO:0000256" key="12">
    <source>
        <dbReference type="SAM" id="Phobius"/>
    </source>
</evidence>
<keyword evidence="8" id="KW-0456">Lyase</keyword>
<evidence type="ECO:0000256" key="6">
    <source>
        <dbReference type="ARBA" id="ARBA00023115"/>
    </source>
</evidence>
<dbReference type="Pfam" id="PF01564">
    <property type="entry name" value="Spermine_synth"/>
    <property type="match status" value="1"/>
</dbReference>
<keyword evidence="12" id="KW-1133">Transmembrane helix</keyword>
<keyword evidence="15" id="KW-1185">Reference proteome</keyword>
<dbReference type="PANTHER" id="PTHR43317">
    <property type="entry name" value="THERMOSPERMINE SYNTHASE ACAULIS5"/>
    <property type="match status" value="1"/>
</dbReference>
<keyword evidence="7" id="KW-0865">Zymogen</keyword>
<evidence type="ECO:0000313" key="15">
    <source>
        <dbReference type="Proteomes" id="UP001153069"/>
    </source>
</evidence>
<dbReference type="SUPFAM" id="SSF56276">
    <property type="entry name" value="S-adenosylmethionine decarboxylase"/>
    <property type="match status" value="1"/>
</dbReference>